<reference evidence="4" key="1">
    <citation type="journal article" date="2013" name="Nat. Commun.">
        <title>Whole-genome sequencing of Oryza brachyantha reveals mechanisms underlying Oryza genome evolution.</title>
        <authorList>
            <person name="Chen J."/>
            <person name="Huang Q."/>
            <person name="Gao D."/>
            <person name="Wang J."/>
            <person name="Lang Y."/>
            <person name="Liu T."/>
            <person name="Li B."/>
            <person name="Bai Z."/>
            <person name="Luis Goicoechea J."/>
            <person name="Liang C."/>
            <person name="Chen C."/>
            <person name="Zhang W."/>
            <person name="Sun S."/>
            <person name="Liao Y."/>
            <person name="Zhang X."/>
            <person name="Yang L."/>
            <person name="Song C."/>
            <person name="Wang M."/>
            <person name="Shi J."/>
            <person name="Liu G."/>
            <person name="Liu J."/>
            <person name="Zhou H."/>
            <person name="Zhou W."/>
            <person name="Yu Q."/>
            <person name="An N."/>
            <person name="Chen Y."/>
            <person name="Cai Q."/>
            <person name="Wang B."/>
            <person name="Liu B."/>
            <person name="Min J."/>
            <person name="Huang Y."/>
            <person name="Wu H."/>
            <person name="Li Z."/>
            <person name="Zhang Y."/>
            <person name="Yin Y."/>
            <person name="Song W."/>
            <person name="Jiang J."/>
            <person name="Jackson S.A."/>
            <person name="Wing R.A."/>
            <person name="Wang J."/>
            <person name="Chen M."/>
        </authorList>
    </citation>
    <scope>NUCLEOTIDE SEQUENCE [LARGE SCALE GENOMIC DNA]</scope>
    <source>
        <strain evidence="4">cv. IRGC 101232</strain>
    </source>
</reference>
<dbReference type="Proteomes" id="UP000006038">
    <property type="component" value="Chromosome 1"/>
</dbReference>
<dbReference type="Pfam" id="PF05368">
    <property type="entry name" value="NmrA"/>
    <property type="match status" value="1"/>
</dbReference>
<dbReference type="InterPro" id="IPR036291">
    <property type="entry name" value="NAD(P)-bd_dom_sf"/>
</dbReference>
<dbReference type="InterPro" id="IPR045312">
    <property type="entry name" value="PCBER-like"/>
</dbReference>
<keyword evidence="1" id="KW-0521">NADP</keyword>
<dbReference type="Gramene" id="OB01G10400.1">
    <property type="protein sequence ID" value="OB01G10400.1"/>
    <property type="gene ID" value="OB01G10400"/>
</dbReference>
<name>J3KVN4_ORYBR</name>
<feature type="domain" description="NmrA-like" evidence="3">
    <location>
        <begin position="40"/>
        <end position="341"/>
    </location>
</feature>
<dbReference type="Gene3D" id="3.90.25.10">
    <property type="entry name" value="UDP-galactose 4-epimerase, domain 1"/>
    <property type="match status" value="1"/>
</dbReference>
<dbReference type="InterPro" id="IPR050608">
    <property type="entry name" value="NmrA-type/Isoflavone_red_sf"/>
</dbReference>
<dbReference type="GO" id="GO:0016491">
    <property type="term" value="F:oxidoreductase activity"/>
    <property type="evidence" value="ECO:0007669"/>
    <property type="project" value="UniProtKB-KW"/>
</dbReference>
<dbReference type="EnsemblPlants" id="OB01G10400.1">
    <property type="protein sequence ID" value="OB01G10400.1"/>
    <property type="gene ID" value="OB01G10400"/>
</dbReference>
<dbReference type="OMA" id="IDVGCWF"/>
<evidence type="ECO:0000313" key="5">
    <source>
        <dbReference type="Proteomes" id="UP000006038"/>
    </source>
</evidence>
<evidence type="ECO:0000313" key="4">
    <source>
        <dbReference type="EnsemblPlants" id="OB01G10400.1"/>
    </source>
</evidence>
<dbReference type="Gene3D" id="3.40.50.720">
    <property type="entry name" value="NAD(P)-binding Rossmann-like Domain"/>
    <property type="match status" value="1"/>
</dbReference>
<proteinExistence type="predicted"/>
<dbReference type="CDD" id="cd05259">
    <property type="entry name" value="PCBER_SDR_a"/>
    <property type="match status" value="1"/>
</dbReference>
<sequence length="345" mass="36908">MNLIVVSLLVLKGYEGRCNHTLHSLVSYPAPQEKESMASEKSRILVVGGTGYIGRHVVTASARLGHPTTALVRDTAPSDPAKAQLLQGFRDAGATLLQGDLYDHASLIRAVRDADVVISTLGALQIADQTKLIAAIKEAGGNVRRFLPSEFGLDVDRTGAVEPARSIFAGKAAIRRAVEAAGIPYTYVVSNYFAGYALPTIGQSLPPAPPVDKVVILGDGATKVVFVEEGDIGTFAVRAAVEPRAENKTLHIRPAANALSHEELITLWESKSGKKLERVYVPEDAVLKQIQESPIPLNIVLAIAHAGYIRGETTTPLDAASAVEATQLFPDVKYTTVDDYLTRLL</sequence>
<keyword evidence="2" id="KW-0560">Oxidoreductase</keyword>
<dbReference type="STRING" id="4533.J3KVN4"/>
<organism evidence="4">
    <name type="scientific">Oryza brachyantha</name>
    <name type="common">malo sina</name>
    <dbReference type="NCBI Taxonomy" id="4533"/>
    <lineage>
        <taxon>Eukaryota</taxon>
        <taxon>Viridiplantae</taxon>
        <taxon>Streptophyta</taxon>
        <taxon>Embryophyta</taxon>
        <taxon>Tracheophyta</taxon>
        <taxon>Spermatophyta</taxon>
        <taxon>Magnoliopsida</taxon>
        <taxon>Liliopsida</taxon>
        <taxon>Poales</taxon>
        <taxon>Poaceae</taxon>
        <taxon>BOP clade</taxon>
        <taxon>Oryzoideae</taxon>
        <taxon>Oryzeae</taxon>
        <taxon>Oryzinae</taxon>
        <taxon>Oryza</taxon>
    </lineage>
</organism>
<accession>J3KVN4</accession>
<evidence type="ECO:0000256" key="2">
    <source>
        <dbReference type="ARBA" id="ARBA00023002"/>
    </source>
</evidence>
<dbReference type="PANTHER" id="PTHR43349">
    <property type="entry name" value="PINORESINOL REDUCTASE-RELATED"/>
    <property type="match status" value="1"/>
</dbReference>
<keyword evidence="5" id="KW-1185">Reference proteome</keyword>
<dbReference type="InterPro" id="IPR008030">
    <property type="entry name" value="NmrA-like"/>
</dbReference>
<dbReference type="AlphaFoldDB" id="J3KVN4"/>
<evidence type="ECO:0000259" key="3">
    <source>
        <dbReference type="Pfam" id="PF05368"/>
    </source>
</evidence>
<dbReference type="SUPFAM" id="SSF51735">
    <property type="entry name" value="NAD(P)-binding Rossmann-fold domains"/>
    <property type="match status" value="1"/>
</dbReference>
<dbReference type="eggNOG" id="ENOG502QPMY">
    <property type="taxonomic scope" value="Eukaryota"/>
</dbReference>
<evidence type="ECO:0000256" key="1">
    <source>
        <dbReference type="ARBA" id="ARBA00022857"/>
    </source>
</evidence>
<dbReference type="HOGENOM" id="CLU_060833_0_1_1"/>
<protein>
    <recommendedName>
        <fullName evidence="3">NmrA-like domain-containing protein</fullName>
    </recommendedName>
</protein>
<dbReference type="PANTHER" id="PTHR43349:SF1">
    <property type="entry name" value="ISOFLAVONE REDUCTASE HOMOLOG IRL"/>
    <property type="match status" value="1"/>
</dbReference>
<reference evidence="4" key="2">
    <citation type="submission" date="2013-04" db="UniProtKB">
        <authorList>
            <consortium name="EnsemblPlants"/>
        </authorList>
    </citation>
    <scope>IDENTIFICATION</scope>
</reference>